<name>A0A8S3DA77_9BILA</name>
<proteinExistence type="predicted"/>
<evidence type="ECO:0000256" key="1">
    <source>
        <dbReference type="SAM" id="MobiDB-lite"/>
    </source>
</evidence>
<protein>
    <submittedName>
        <fullName evidence="3">Uncharacterized protein</fullName>
    </submittedName>
</protein>
<comment type="caution">
    <text evidence="3">The sequence shown here is derived from an EMBL/GenBank/DDBJ whole genome shotgun (WGS) entry which is preliminary data.</text>
</comment>
<dbReference type="EMBL" id="CAJOBJ010205823">
    <property type="protein sequence ID" value="CAF4996515.1"/>
    <property type="molecule type" value="Genomic_DNA"/>
</dbReference>
<dbReference type="AlphaFoldDB" id="A0A8S3DA77"/>
<evidence type="ECO:0000313" key="4">
    <source>
        <dbReference type="Proteomes" id="UP000681720"/>
    </source>
</evidence>
<reference evidence="3" key="1">
    <citation type="submission" date="2021-02" db="EMBL/GenBank/DDBJ databases">
        <authorList>
            <person name="Nowell W R."/>
        </authorList>
    </citation>
    <scope>NUCLEOTIDE SEQUENCE</scope>
</reference>
<feature type="region of interest" description="Disordered" evidence="1">
    <location>
        <begin position="1"/>
        <end position="24"/>
    </location>
</feature>
<feature type="non-terminal residue" evidence="3">
    <location>
        <position position="1"/>
    </location>
</feature>
<evidence type="ECO:0000313" key="2">
    <source>
        <dbReference type="EMBL" id="CAF4595984.1"/>
    </source>
</evidence>
<evidence type="ECO:0000313" key="3">
    <source>
        <dbReference type="EMBL" id="CAF4996515.1"/>
    </source>
</evidence>
<organism evidence="3 4">
    <name type="scientific">Rotaria magnacalcarata</name>
    <dbReference type="NCBI Taxonomy" id="392030"/>
    <lineage>
        <taxon>Eukaryota</taxon>
        <taxon>Metazoa</taxon>
        <taxon>Spiralia</taxon>
        <taxon>Gnathifera</taxon>
        <taxon>Rotifera</taxon>
        <taxon>Eurotatoria</taxon>
        <taxon>Bdelloidea</taxon>
        <taxon>Philodinida</taxon>
        <taxon>Philodinidae</taxon>
        <taxon>Rotaria</taxon>
    </lineage>
</organism>
<gene>
    <name evidence="2" type="ORF">BYL167_LOCUS39916</name>
    <name evidence="3" type="ORF">GIL414_LOCUS56976</name>
</gene>
<sequence length="24" mass="2846">LRRMQDMLTKMQGQLAEKQQLAMP</sequence>
<dbReference type="Proteomes" id="UP000681967">
    <property type="component" value="Unassembled WGS sequence"/>
</dbReference>
<dbReference type="Proteomes" id="UP000681720">
    <property type="component" value="Unassembled WGS sequence"/>
</dbReference>
<accession>A0A8S3DA77</accession>
<dbReference type="EMBL" id="CAJOBH010097360">
    <property type="protein sequence ID" value="CAF4595984.1"/>
    <property type="molecule type" value="Genomic_DNA"/>
</dbReference>